<dbReference type="GO" id="GO:0004764">
    <property type="term" value="F:shikimate 3-dehydrogenase (NADP+) activity"/>
    <property type="evidence" value="ECO:0007669"/>
    <property type="project" value="InterPro"/>
</dbReference>
<evidence type="ECO:0000256" key="1">
    <source>
        <dbReference type="ARBA" id="ARBA00004871"/>
    </source>
</evidence>
<comment type="caution">
    <text evidence="5">The sequence shown here is derived from an EMBL/GenBank/DDBJ whole genome shotgun (WGS) entry which is preliminary data.</text>
</comment>
<evidence type="ECO:0000256" key="2">
    <source>
        <dbReference type="ARBA" id="ARBA00023002"/>
    </source>
</evidence>
<dbReference type="PANTHER" id="PTHR21089">
    <property type="entry name" value="SHIKIMATE DEHYDROGENASE"/>
    <property type="match status" value="1"/>
</dbReference>
<dbReference type="InterPro" id="IPR013708">
    <property type="entry name" value="Shikimate_DH-bd_N"/>
</dbReference>
<dbReference type="SUPFAM" id="SSF53223">
    <property type="entry name" value="Aminoacid dehydrogenase-like, N-terminal domain"/>
    <property type="match status" value="1"/>
</dbReference>
<dbReference type="InterPro" id="IPR046346">
    <property type="entry name" value="Aminoacid_DH-like_N_sf"/>
</dbReference>
<dbReference type="GO" id="GO:0019632">
    <property type="term" value="P:shikimate metabolic process"/>
    <property type="evidence" value="ECO:0007669"/>
    <property type="project" value="TreeGrafter"/>
</dbReference>
<keyword evidence="2" id="KW-0560">Oxidoreductase</keyword>
<keyword evidence="6" id="KW-1185">Reference proteome</keyword>
<gene>
    <name evidence="5" type="ORF">DL237_17875</name>
</gene>
<dbReference type="InterPro" id="IPR022893">
    <property type="entry name" value="Shikimate_DH_fam"/>
</dbReference>
<evidence type="ECO:0000313" key="5">
    <source>
        <dbReference type="EMBL" id="RII37358.1"/>
    </source>
</evidence>
<sequence length="268" mass="27197">MKTDLTATRVIPILGDPVAQVATPRLWNAVFSDAGTDAVCVPIDLPSQGLGAFVDWVRMARNVPGFLTTIPHKAALAGACDRVEPDARILGVVNTIRRDADGMLVGEMFDGFGMMDAIEATGTVVSGAQIAICGAGAAGGAIAIQAIRRGAKVLHITDMAPARAADLIARLSVVGQTELHVGIPQVADIVINASPAGSPGEAPPAFPAALTDGATCVADALTDPAETALIAAARAGGLRVVTGTDMAAHQAARMRAFLGLQEAVAGPR</sequence>
<dbReference type="Gene3D" id="3.40.50.720">
    <property type="entry name" value="NAD(P)-binding Rossmann-like Domain"/>
    <property type="match status" value="1"/>
</dbReference>
<comment type="pathway">
    <text evidence="1">Metabolic intermediate biosynthesis; chorismate biosynthesis; chorismate from D-erythrose 4-phosphate and phosphoenolpyruvate: step 4/7.</text>
</comment>
<reference evidence="5 6" key="1">
    <citation type="submission" date="2018-08" db="EMBL/GenBank/DDBJ databases">
        <title>Pseudooceanicola sediminis CY03 in the family Rhodobacteracea.</title>
        <authorList>
            <person name="Zhang Y.-J."/>
        </authorList>
    </citation>
    <scope>NUCLEOTIDE SEQUENCE [LARGE SCALE GENOMIC DNA]</scope>
    <source>
        <strain evidence="5 6">CY03</strain>
    </source>
</reference>
<evidence type="ECO:0000256" key="3">
    <source>
        <dbReference type="ARBA" id="ARBA00023141"/>
    </source>
</evidence>
<accession>A0A399IW13</accession>
<keyword evidence="3" id="KW-0057">Aromatic amino acid biosynthesis</keyword>
<proteinExistence type="predicted"/>
<evidence type="ECO:0000313" key="6">
    <source>
        <dbReference type="Proteomes" id="UP000265848"/>
    </source>
</evidence>
<dbReference type="Pfam" id="PF08501">
    <property type="entry name" value="Shikimate_dh_N"/>
    <property type="match status" value="1"/>
</dbReference>
<dbReference type="GO" id="GO:0009073">
    <property type="term" value="P:aromatic amino acid family biosynthetic process"/>
    <property type="evidence" value="ECO:0007669"/>
    <property type="project" value="UniProtKB-KW"/>
</dbReference>
<feature type="domain" description="Shikimate dehydrogenase substrate binding N-terminal" evidence="4">
    <location>
        <begin position="13"/>
        <end position="96"/>
    </location>
</feature>
<organism evidence="5 6">
    <name type="scientific">Pseudooceanicola sediminis</name>
    <dbReference type="NCBI Taxonomy" id="2211117"/>
    <lineage>
        <taxon>Bacteria</taxon>
        <taxon>Pseudomonadati</taxon>
        <taxon>Pseudomonadota</taxon>
        <taxon>Alphaproteobacteria</taxon>
        <taxon>Rhodobacterales</taxon>
        <taxon>Paracoccaceae</taxon>
        <taxon>Pseudooceanicola</taxon>
    </lineage>
</organism>
<dbReference type="Proteomes" id="UP000265848">
    <property type="component" value="Unassembled WGS sequence"/>
</dbReference>
<evidence type="ECO:0000259" key="4">
    <source>
        <dbReference type="Pfam" id="PF08501"/>
    </source>
</evidence>
<dbReference type="GO" id="GO:0050661">
    <property type="term" value="F:NADP binding"/>
    <property type="evidence" value="ECO:0007669"/>
    <property type="project" value="TreeGrafter"/>
</dbReference>
<keyword evidence="3" id="KW-0028">Amino-acid biosynthesis</keyword>
<dbReference type="EMBL" id="QWJJ01000018">
    <property type="protein sequence ID" value="RII37358.1"/>
    <property type="molecule type" value="Genomic_DNA"/>
</dbReference>
<dbReference type="GO" id="GO:0005829">
    <property type="term" value="C:cytosol"/>
    <property type="evidence" value="ECO:0007669"/>
    <property type="project" value="TreeGrafter"/>
</dbReference>
<dbReference type="AlphaFoldDB" id="A0A399IW13"/>
<dbReference type="GO" id="GO:0009423">
    <property type="term" value="P:chorismate biosynthetic process"/>
    <property type="evidence" value="ECO:0007669"/>
    <property type="project" value="TreeGrafter"/>
</dbReference>
<protein>
    <submittedName>
        <fullName evidence="5">Shikimate dehydrogenase</fullName>
    </submittedName>
</protein>
<name>A0A399IW13_9RHOB</name>
<dbReference type="Gene3D" id="3.40.50.10860">
    <property type="entry name" value="Leucine Dehydrogenase, chain A, domain 1"/>
    <property type="match status" value="1"/>
</dbReference>
<dbReference type="SUPFAM" id="SSF51735">
    <property type="entry name" value="NAD(P)-binding Rossmann-fold domains"/>
    <property type="match status" value="1"/>
</dbReference>
<dbReference type="PANTHER" id="PTHR21089:SF1">
    <property type="entry name" value="BIFUNCTIONAL 3-DEHYDROQUINATE DEHYDRATASE_SHIKIMATE DEHYDROGENASE, CHLOROPLASTIC"/>
    <property type="match status" value="1"/>
</dbReference>
<dbReference type="RefSeq" id="WP_119400465.1">
    <property type="nucleotide sequence ID" value="NZ_QWJJ01000018.1"/>
</dbReference>
<dbReference type="InterPro" id="IPR036291">
    <property type="entry name" value="NAD(P)-bd_dom_sf"/>
</dbReference>
<dbReference type="OrthoDB" id="7873617at2"/>